<sequence length="294" mass="34063">MDEKAVNRWDDGTVSKLGSPEHPLLLHTAMFNVCQTPITVSCGGPIKIKDGKSSTIRSAFPVTLEIKFDDTFDIIPAVPLNSSFREGWYKLPDEIKLMILSFAGDTIYETDDNEMWDVFKYSDVMDIPNSVLAKFLRCRGDIARLGREAFYRVHTFQVCLDEHKFFYPKQSVNQFIRYLEIKVGVYLEYDQWRKLKDLAAGSYGFGNLKYIELIVVWDWDSIANAYDEYDIFKNSMDGGHPPILPREPIQFNSRGTVSDDYHDVAFDPQDAAKYEVPIRVYMEKLRNLVQFRQE</sequence>
<gene>
    <name evidence="1" type="ORF">PDIGIT_LOCUS6590</name>
</gene>
<organism evidence="1 2">
    <name type="scientific">Periconia digitata</name>
    <dbReference type="NCBI Taxonomy" id="1303443"/>
    <lineage>
        <taxon>Eukaryota</taxon>
        <taxon>Fungi</taxon>
        <taxon>Dikarya</taxon>
        <taxon>Ascomycota</taxon>
        <taxon>Pezizomycotina</taxon>
        <taxon>Dothideomycetes</taxon>
        <taxon>Pleosporomycetidae</taxon>
        <taxon>Pleosporales</taxon>
        <taxon>Massarineae</taxon>
        <taxon>Periconiaceae</taxon>
        <taxon>Periconia</taxon>
    </lineage>
</organism>
<comment type="caution">
    <text evidence="1">The sequence shown here is derived from an EMBL/GenBank/DDBJ whole genome shotgun (WGS) entry which is preliminary data.</text>
</comment>
<dbReference type="EMBL" id="CAOQHR010000004">
    <property type="protein sequence ID" value="CAI6333548.1"/>
    <property type="molecule type" value="Genomic_DNA"/>
</dbReference>
<dbReference type="AlphaFoldDB" id="A0A9W4UC06"/>
<reference evidence="1" key="1">
    <citation type="submission" date="2023-01" db="EMBL/GenBank/DDBJ databases">
        <authorList>
            <person name="Van Ghelder C."/>
            <person name="Rancurel C."/>
        </authorList>
    </citation>
    <scope>NUCLEOTIDE SEQUENCE</scope>
    <source>
        <strain evidence="1">CNCM I-4278</strain>
    </source>
</reference>
<name>A0A9W4UC06_9PLEO</name>
<proteinExistence type="predicted"/>
<dbReference type="Proteomes" id="UP001152607">
    <property type="component" value="Unassembled WGS sequence"/>
</dbReference>
<keyword evidence="2" id="KW-1185">Reference proteome</keyword>
<protein>
    <submittedName>
        <fullName evidence="1">Uncharacterized protein</fullName>
    </submittedName>
</protein>
<evidence type="ECO:0000313" key="2">
    <source>
        <dbReference type="Proteomes" id="UP001152607"/>
    </source>
</evidence>
<accession>A0A9W4UC06</accession>
<evidence type="ECO:0000313" key="1">
    <source>
        <dbReference type="EMBL" id="CAI6333548.1"/>
    </source>
</evidence>
<dbReference type="OrthoDB" id="3801236at2759"/>